<organism evidence="16 17">
    <name type="scientific">Desulfolutivibrio sulfodismutans</name>
    <dbReference type="NCBI Taxonomy" id="63561"/>
    <lineage>
        <taxon>Bacteria</taxon>
        <taxon>Pseudomonadati</taxon>
        <taxon>Thermodesulfobacteriota</taxon>
        <taxon>Desulfovibrionia</taxon>
        <taxon>Desulfovibrionales</taxon>
        <taxon>Desulfovibrionaceae</taxon>
        <taxon>Desulfolutivibrio</taxon>
    </lineage>
</organism>
<evidence type="ECO:0000256" key="5">
    <source>
        <dbReference type="ARBA" id="ARBA00022538"/>
    </source>
</evidence>
<comment type="similarity">
    <text evidence="2 12">Belongs to the HAK/KUP transporter (TC 2.A.72) family.</text>
</comment>
<dbReference type="PANTHER" id="PTHR30540:SF79">
    <property type="entry name" value="LOW AFFINITY POTASSIUM TRANSPORT SYSTEM PROTEIN KUP"/>
    <property type="match status" value="1"/>
</dbReference>
<evidence type="ECO:0000256" key="13">
    <source>
        <dbReference type="SAM" id="MobiDB-lite"/>
    </source>
</evidence>
<accession>A0A7K3NPE0</accession>
<dbReference type="AlphaFoldDB" id="A0A7K3NPE0"/>
<keyword evidence="4 12" id="KW-1003">Cell membrane</keyword>
<name>A0A7K3NPE0_9BACT</name>
<keyword evidence="5 12" id="KW-0633">Potassium transport</keyword>
<gene>
    <name evidence="12" type="primary">kup</name>
    <name evidence="16" type="ORF">G3N56_13135</name>
</gene>
<keyword evidence="6 12" id="KW-0812">Transmembrane</keyword>
<evidence type="ECO:0000313" key="17">
    <source>
        <dbReference type="Proteomes" id="UP000469724"/>
    </source>
</evidence>
<comment type="catalytic activity">
    <reaction evidence="12">
        <text>K(+)(in) + H(+)(in) = K(+)(out) + H(+)(out)</text>
        <dbReference type="Rhea" id="RHEA:28490"/>
        <dbReference type="ChEBI" id="CHEBI:15378"/>
        <dbReference type="ChEBI" id="CHEBI:29103"/>
    </reaction>
</comment>
<dbReference type="Pfam" id="PF02705">
    <property type="entry name" value="K_trans"/>
    <property type="match status" value="1"/>
</dbReference>
<dbReference type="GO" id="GO:0015079">
    <property type="term" value="F:potassium ion transmembrane transporter activity"/>
    <property type="evidence" value="ECO:0007669"/>
    <property type="project" value="UniProtKB-UniRule"/>
</dbReference>
<feature type="transmembrane region" description="Helical" evidence="12">
    <location>
        <begin position="76"/>
        <end position="97"/>
    </location>
</feature>
<keyword evidence="10 12" id="KW-0406">Ion transport</keyword>
<comment type="caution">
    <text evidence="16">The sequence shown here is derived from an EMBL/GenBank/DDBJ whole genome shotgun (WGS) entry which is preliminary data.</text>
</comment>
<feature type="transmembrane region" description="Helical" evidence="12">
    <location>
        <begin position="240"/>
        <end position="261"/>
    </location>
</feature>
<dbReference type="HAMAP" id="MF_01522">
    <property type="entry name" value="Kup"/>
    <property type="match status" value="1"/>
</dbReference>
<sequence>MNQTLPDPADEAINPAGPETPGVIPAPSHSAGASGKLALALGALGIVYGDIGTSPLYAVKECFHGMHAIALTRDNVLGVLSLVFWSLMVVVTIKYVLFILRADNRGEGGIFALLELLPKGASLARITPLLTFLGLCGAALLYGDGVITPAISVLSAVEGLNTATDAAAPFILPITCAILFGLFAVQRHGTAGIGRVFGPVMLVWFTVIGGIGLVHIFEELAVLDAISPLPAIRFFAENHMHGLVVLGSVVLCITGGEALYADMGHFGAGPIRVSWLSLVCPALVLNYFGQGAGLLARPEIAANPFYGIVPREMLYPMVALATFATVIASQAMISGVFSLTRQAIQLGVCPRLRIVHTSRDFQGQIYIPEINFALMWACIGLVLVFQESSRLAAAYGIAVTATMGITSILYFFVARYAWKRPLWQVAAPVAVFLAFDLAYFSSNLLKILDGGWFTVLIAAMAVVAMATWRDGRKALHERFLAVSIPLADFLADVAKKKPHRVPGTAVFMSVSPTGTPLTILHSFKHIRVLHKHVVILTVTSADTPAVDPGERLTISDLGQGFQRVVARYGFMETPNVPDIMARARSLGLAADGPSETTYFLGRETLLTTGRSGLMPWRKRLFAVMSQNARPATTYFGIPPGRVVELGVQVEL</sequence>
<evidence type="ECO:0000256" key="1">
    <source>
        <dbReference type="ARBA" id="ARBA00004141"/>
    </source>
</evidence>
<protein>
    <recommendedName>
        <fullName evidence="12">Probable potassium transport system protein Kup</fullName>
    </recommendedName>
</protein>
<evidence type="ECO:0000256" key="11">
    <source>
        <dbReference type="ARBA" id="ARBA00023136"/>
    </source>
</evidence>
<feature type="transmembrane region" description="Helical" evidence="12">
    <location>
        <begin position="166"/>
        <end position="185"/>
    </location>
</feature>
<keyword evidence="11 12" id="KW-0472">Membrane</keyword>
<dbReference type="PANTHER" id="PTHR30540">
    <property type="entry name" value="OSMOTIC STRESS POTASSIUM TRANSPORTER"/>
    <property type="match status" value="1"/>
</dbReference>
<evidence type="ECO:0000256" key="8">
    <source>
        <dbReference type="ARBA" id="ARBA00022958"/>
    </source>
</evidence>
<evidence type="ECO:0000256" key="12">
    <source>
        <dbReference type="HAMAP-Rule" id="MF_01522"/>
    </source>
</evidence>
<comment type="function">
    <text evidence="12">Transport of potassium into the cell. Likely operates as a K(+):H(+) symporter.</text>
</comment>
<dbReference type="GO" id="GO:0005886">
    <property type="term" value="C:plasma membrane"/>
    <property type="evidence" value="ECO:0007669"/>
    <property type="project" value="UniProtKB-SubCell"/>
</dbReference>
<keyword evidence="8 12" id="KW-0630">Potassium</keyword>
<evidence type="ECO:0000256" key="10">
    <source>
        <dbReference type="ARBA" id="ARBA00023065"/>
    </source>
</evidence>
<keyword evidence="17" id="KW-1185">Reference proteome</keyword>
<dbReference type="Proteomes" id="UP000469724">
    <property type="component" value="Unassembled WGS sequence"/>
</dbReference>
<reference evidence="16 17" key="1">
    <citation type="submission" date="2020-02" db="EMBL/GenBank/DDBJ databases">
        <title>Comparative genomics of sulfur disproportionating microorganisms.</title>
        <authorList>
            <person name="Ward L.M."/>
            <person name="Bertran E."/>
            <person name="Johnston D.T."/>
        </authorList>
    </citation>
    <scope>NUCLEOTIDE SEQUENCE [LARGE SCALE GENOMIC DNA]</scope>
    <source>
        <strain evidence="16 17">DSM 3696</strain>
    </source>
</reference>
<feature type="region of interest" description="Disordered" evidence="13">
    <location>
        <begin position="1"/>
        <end position="25"/>
    </location>
</feature>
<feature type="transmembrane region" description="Helical" evidence="12">
    <location>
        <begin position="425"/>
        <end position="445"/>
    </location>
</feature>
<dbReference type="Pfam" id="PF22776">
    <property type="entry name" value="K_trans_C"/>
    <property type="match status" value="1"/>
</dbReference>
<keyword evidence="9 12" id="KW-1133">Transmembrane helix</keyword>
<evidence type="ECO:0000256" key="4">
    <source>
        <dbReference type="ARBA" id="ARBA00022475"/>
    </source>
</evidence>
<feature type="domain" description="K+ potassium transporter integral membrane" evidence="14">
    <location>
        <begin position="39"/>
        <end position="490"/>
    </location>
</feature>
<dbReference type="InterPro" id="IPR053952">
    <property type="entry name" value="K_trans_C"/>
</dbReference>
<feature type="transmembrane region" description="Helical" evidence="12">
    <location>
        <begin position="315"/>
        <end position="344"/>
    </location>
</feature>
<evidence type="ECO:0000259" key="15">
    <source>
        <dbReference type="Pfam" id="PF22776"/>
    </source>
</evidence>
<feature type="transmembrane region" description="Helical" evidence="12">
    <location>
        <begin position="451"/>
        <end position="468"/>
    </location>
</feature>
<feature type="transmembrane region" description="Helical" evidence="12">
    <location>
        <begin position="129"/>
        <end position="154"/>
    </location>
</feature>
<feature type="domain" description="K+ potassium transporter C-terminal" evidence="15">
    <location>
        <begin position="502"/>
        <end position="651"/>
    </location>
</feature>
<keyword evidence="3 12" id="KW-0813">Transport</keyword>
<dbReference type="InterPro" id="IPR053951">
    <property type="entry name" value="K_trans_N"/>
</dbReference>
<feature type="transmembrane region" description="Helical" evidence="12">
    <location>
        <begin position="273"/>
        <end position="295"/>
    </location>
</feature>
<feature type="transmembrane region" description="Helical" evidence="12">
    <location>
        <begin position="197"/>
        <end position="217"/>
    </location>
</feature>
<keyword evidence="7 12" id="KW-0769">Symport</keyword>
<proteinExistence type="inferred from homology"/>
<evidence type="ECO:0000256" key="6">
    <source>
        <dbReference type="ARBA" id="ARBA00022692"/>
    </source>
</evidence>
<comment type="subcellular location">
    <subcellularLocation>
        <location evidence="12">Cell membrane</location>
        <topology evidence="12">Multi-pass membrane protein</topology>
    </subcellularLocation>
    <subcellularLocation>
        <location evidence="1">Membrane</location>
        <topology evidence="1">Multi-pass membrane protein</topology>
    </subcellularLocation>
</comment>
<evidence type="ECO:0000256" key="7">
    <source>
        <dbReference type="ARBA" id="ARBA00022847"/>
    </source>
</evidence>
<dbReference type="InterPro" id="IPR003855">
    <property type="entry name" value="K+_transporter"/>
</dbReference>
<evidence type="ECO:0000256" key="9">
    <source>
        <dbReference type="ARBA" id="ARBA00022989"/>
    </source>
</evidence>
<dbReference type="EMBL" id="JAAGRQ010000057">
    <property type="protein sequence ID" value="NDY57675.1"/>
    <property type="molecule type" value="Genomic_DNA"/>
</dbReference>
<evidence type="ECO:0000259" key="14">
    <source>
        <dbReference type="Pfam" id="PF02705"/>
    </source>
</evidence>
<feature type="transmembrane region" description="Helical" evidence="12">
    <location>
        <begin position="365"/>
        <end position="386"/>
    </location>
</feature>
<evidence type="ECO:0000313" key="16">
    <source>
        <dbReference type="EMBL" id="NDY57675.1"/>
    </source>
</evidence>
<dbReference type="InterPro" id="IPR023051">
    <property type="entry name" value="Kup"/>
</dbReference>
<evidence type="ECO:0000256" key="3">
    <source>
        <dbReference type="ARBA" id="ARBA00022448"/>
    </source>
</evidence>
<dbReference type="GO" id="GO:0015293">
    <property type="term" value="F:symporter activity"/>
    <property type="evidence" value="ECO:0007669"/>
    <property type="project" value="UniProtKB-UniRule"/>
</dbReference>
<feature type="transmembrane region" description="Helical" evidence="12">
    <location>
        <begin position="392"/>
        <end position="413"/>
    </location>
</feature>
<evidence type="ECO:0000256" key="2">
    <source>
        <dbReference type="ARBA" id="ARBA00007019"/>
    </source>
</evidence>